<dbReference type="InterPro" id="IPR000306">
    <property type="entry name" value="Znf_FYVE"/>
</dbReference>
<evidence type="ECO:0000256" key="1">
    <source>
        <dbReference type="ARBA" id="ARBA00022723"/>
    </source>
</evidence>
<evidence type="ECO:0000313" key="8">
    <source>
        <dbReference type="Proteomes" id="UP000688137"/>
    </source>
</evidence>
<accession>A0A8S1PPG0</accession>
<keyword evidence="5" id="KW-0175">Coiled coil</keyword>
<dbReference type="Pfam" id="PF01363">
    <property type="entry name" value="FYVE"/>
    <property type="match status" value="1"/>
</dbReference>
<reference evidence="7" key="1">
    <citation type="submission" date="2021-01" db="EMBL/GenBank/DDBJ databases">
        <authorList>
            <consortium name="Genoscope - CEA"/>
            <person name="William W."/>
        </authorList>
    </citation>
    <scope>NUCLEOTIDE SEQUENCE</scope>
</reference>
<name>A0A8S1PPG0_PARPR</name>
<dbReference type="AlphaFoldDB" id="A0A8S1PPG0"/>
<keyword evidence="1" id="KW-0479">Metal-binding</keyword>
<organism evidence="7 8">
    <name type="scientific">Paramecium primaurelia</name>
    <dbReference type="NCBI Taxonomy" id="5886"/>
    <lineage>
        <taxon>Eukaryota</taxon>
        <taxon>Sar</taxon>
        <taxon>Alveolata</taxon>
        <taxon>Ciliophora</taxon>
        <taxon>Intramacronucleata</taxon>
        <taxon>Oligohymenophorea</taxon>
        <taxon>Peniculida</taxon>
        <taxon>Parameciidae</taxon>
        <taxon>Paramecium</taxon>
    </lineage>
</organism>
<sequence length="456" mass="53736">MDKQCSICNKEFSFIKQNKSKCKRCGLVVCLDCNKNEFKISSSMLKPLKKEKVCLQCKTDCLYMEEQLEQSELSWNKETELQIDLYQQSLNQEQYKQQIKNAKANENYKQNLEQIKSDLIKCFITQEMFNYSFQDWICHSTNKMKVNQIFDDIENLLVVFLYRNAEVGYSCELLQISIVLLTLMKDFAALQLLEQLYELMPNEYWPTSTQEPNLQTLVQDFQLAFKIDSTQISQIKKFMEFFSTPNTQSLFIKGLNFSCFHIIFLEFVQQMNFEVIQKYLIVVAKCCLKSFGQFGFDYKTIGKQILTKTDYKSITQIKTLLDQKLGNSQLTFSSPKGSMIRKRNSVCSIDNGSFIDTLPQIMTQQNSQREIKIEDNFIFNFQNEQNLQIIQLMKMIEQKKKELHELQIKNNALKNQTQNKKQISKQDHENYIKMIEKLSQEIQEELIQGLQLCDQK</sequence>
<gene>
    <name evidence="7" type="ORF">PPRIM_AZ9-3.1.T1230133</name>
</gene>
<dbReference type="OMA" id="DWICHST"/>
<dbReference type="InterPro" id="IPR052113">
    <property type="entry name" value="FYVE-type_Zinc_Finger"/>
</dbReference>
<evidence type="ECO:0000259" key="6">
    <source>
        <dbReference type="PROSITE" id="PS50178"/>
    </source>
</evidence>
<dbReference type="InterPro" id="IPR017455">
    <property type="entry name" value="Znf_FYVE-rel"/>
</dbReference>
<evidence type="ECO:0000313" key="7">
    <source>
        <dbReference type="EMBL" id="CAD8104338.1"/>
    </source>
</evidence>
<dbReference type="PROSITE" id="PS50178">
    <property type="entry name" value="ZF_FYVE"/>
    <property type="match status" value="1"/>
</dbReference>
<keyword evidence="2 4" id="KW-0863">Zinc-finger</keyword>
<dbReference type="SMART" id="SM00064">
    <property type="entry name" value="FYVE"/>
    <property type="match status" value="1"/>
</dbReference>
<comment type="caution">
    <text evidence="7">The sequence shown here is derived from an EMBL/GenBank/DDBJ whole genome shotgun (WGS) entry which is preliminary data.</text>
</comment>
<proteinExistence type="predicted"/>
<keyword evidence="8" id="KW-1185">Reference proteome</keyword>
<dbReference type="EMBL" id="CAJJDM010000126">
    <property type="protein sequence ID" value="CAD8104338.1"/>
    <property type="molecule type" value="Genomic_DNA"/>
</dbReference>
<evidence type="ECO:0000256" key="2">
    <source>
        <dbReference type="ARBA" id="ARBA00022771"/>
    </source>
</evidence>
<dbReference type="Proteomes" id="UP000688137">
    <property type="component" value="Unassembled WGS sequence"/>
</dbReference>
<feature type="coiled-coil region" evidence="5">
    <location>
        <begin position="389"/>
        <end position="448"/>
    </location>
</feature>
<dbReference type="PANTHER" id="PTHR39490">
    <property type="entry name" value="ARRESTIN DOMAIN-CONTAINING PROTEIN D"/>
    <property type="match status" value="1"/>
</dbReference>
<dbReference type="PANTHER" id="PTHR39490:SF8">
    <property type="entry name" value="ZINC FINGER FYVE DOMAIN-CONTAINING PROTEIN 21"/>
    <property type="match status" value="1"/>
</dbReference>
<feature type="domain" description="FYVE-type" evidence="6">
    <location>
        <begin position="1"/>
        <end position="57"/>
    </location>
</feature>
<evidence type="ECO:0000256" key="3">
    <source>
        <dbReference type="ARBA" id="ARBA00022833"/>
    </source>
</evidence>
<dbReference type="CDD" id="cd00065">
    <property type="entry name" value="FYVE_like_SF"/>
    <property type="match status" value="1"/>
</dbReference>
<evidence type="ECO:0000256" key="5">
    <source>
        <dbReference type="SAM" id="Coils"/>
    </source>
</evidence>
<dbReference type="GO" id="GO:0008270">
    <property type="term" value="F:zinc ion binding"/>
    <property type="evidence" value="ECO:0007669"/>
    <property type="project" value="UniProtKB-KW"/>
</dbReference>
<evidence type="ECO:0000256" key="4">
    <source>
        <dbReference type="PROSITE-ProRule" id="PRU00091"/>
    </source>
</evidence>
<protein>
    <recommendedName>
        <fullName evidence="6">FYVE-type domain-containing protein</fullName>
    </recommendedName>
</protein>
<keyword evidence="3" id="KW-0862">Zinc</keyword>